<feature type="region of interest" description="Disordered" evidence="2">
    <location>
        <begin position="1095"/>
        <end position="1184"/>
    </location>
</feature>
<name>A0A1J4KXH8_9EUKA</name>
<sequence>MGKKKGASKKKGGSKKKGNLKMAYGKCIYSIPSASPAYIPHMAMQRMIGDRVTSLQNSLNDQDMMLNYYNKELDQLRAAEMQKTREVKTAAQRIKLFNLKKQQFEAQRQSYQHAYEYIEKLNEMAHQNKLDKREVIHKIDKIQWKLAQCRKINPYFGPIYVDQDAQTGPLLRRDKDEVFSYKNRPSSGGRHELHVNLAPNFATSQTGPSDNKETQTNSRDNKRLGTDWSNTKKIQTNSRDDKRIGTGDATTGNSPPGGGGGPSSGGGGSGSSGKGGGGSGSSGKGGGGSGSSGKGGDKKSSSSKGPRKPPGDDPDNPFKPKPPDPFTPLARTIGPIQSDVLENNVPNKEDFKVFQEALRRENVDRFKKLDQDLKSHIIRSHETLKREMEANKSQQAKFQTEIEGRMDKLEDRLTNRIKDFHVKLNEIQTTLQKTQKELSAKSGGSSSKDQEDVIAQLRADIASTQAELNKARMELKTEIRKKNTSSSSSKDQEAMQTMIEQLQGDIAKTQEALKKANLEIKKELRTKVNSESSTKTQEDMQNAIDGLRDEILATQDDLKKSKLEIQRMHLKNVAGDSKKTQEEVQAMMNGLKDDILASTKEALNKSKLEIQNEIKKKDIASAASAASASAAVSKSQAEMVNKMNELQDQLSNRDKQFNAKLQEVSISLQNSNSTISDVSKKQTEFVNQMSEMKENLASQASDIMTFQGILNSMNNDIKNLKNRPQPKINMDEVKASVKATVNTEMDSKLNRAVGQAVGQAVNQAMNERVDVKIGELAERTNTLTAEFNRSVAVLNSVSEKTAEIQGLKTKIGAVHSELDKTNKIIDQIDKNSVKLPEIGKIYSKIEGVRDEHKVLINTMQNVTGAIDRNNRKLAAQTQESFKKALEDNNVQFNAKIYNIVQRQDGINAMIGKEIVSLNDDVAKGLEATNRLANEQVDINKKIGKEIGSLSDDVAKNIEATNLLVDQQNMINAQINHELGSLNDDVARSIEATNRLADQQNMINAQINHELGSLNDDVAKGFVATNRLANQQANINARFAQEINDLSNDVMQGFEATNDLVNQQAEYNRNINRMANKQAQYNAAMADRFRNINASQVSPRRVITKPTQQRTPTSLYSPREPMNPILRLDGKPIKTPSPRVRPVRESPPSPQPPPSKLSQTGYMGHRHQVLLSDDDDDNEPSEPEY</sequence>
<feature type="compositionally biased region" description="Gly residues" evidence="2">
    <location>
        <begin position="255"/>
        <end position="294"/>
    </location>
</feature>
<dbReference type="PANTHER" id="PTHR45703:SF36">
    <property type="entry name" value="DYNEIN HEAVY CHAIN, CYTOPLASMIC"/>
    <property type="match status" value="1"/>
</dbReference>
<feature type="compositionally biased region" description="Acidic residues" evidence="2">
    <location>
        <begin position="1171"/>
        <end position="1184"/>
    </location>
</feature>
<keyword evidence="1" id="KW-0175">Coiled coil</keyword>
<dbReference type="GO" id="GO:0030286">
    <property type="term" value="C:dynein complex"/>
    <property type="evidence" value="ECO:0007669"/>
    <property type="project" value="InterPro"/>
</dbReference>
<accession>A0A1J4KXH8</accession>
<protein>
    <submittedName>
        <fullName evidence="3">Uncharacterized protein</fullName>
    </submittedName>
</protein>
<feature type="compositionally biased region" description="Polar residues" evidence="2">
    <location>
        <begin position="227"/>
        <end position="237"/>
    </location>
</feature>
<feature type="compositionally biased region" description="Pro residues" evidence="2">
    <location>
        <begin position="1144"/>
        <end position="1154"/>
    </location>
</feature>
<feature type="compositionally biased region" description="Polar residues" evidence="2">
    <location>
        <begin position="201"/>
        <end position="218"/>
    </location>
</feature>
<dbReference type="PANTHER" id="PTHR45703">
    <property type="entry name" value="DYNEIN HEAVY CHAIN"/>
    <property type="match status" value="1"/>
</dbReference>
<evidence type="ECO:0000313" key="3">
    <source>
        <dbReference type="EMBL" id="OHT15592.1"/>
    </source>
</evidence>
<evidence type="ECO:0000256" key="2">
    <source>
        <dbReference type="SAM" id="MobiDB-lite"/>
    </source>
</evidence>
<dbReference type="AlphaFoldDB" id="A0A1J4KXH8"/>
<evidence type="ECO:0000256" key="1">
    <source>
        <dbReference type="SAM" id="Coils"/>
    </source>
</evidence>
<feature type="compositionally biased region" description="Polar residues" evidence="2">
    <location>
        <begin position="1104"/>
        <end position="1115"/>
    </location>
</feature>
<reference evidence="3" key="1">
    <citation type="submission" date="2016-10" db="EMBL/GenBank/DDBJ databases">
        <authorList>
            <person name="Benchimol M."/>
            <person name="Almeida L.G."/>
            <person name="Vasconcelos A.T."/>
            <person name="Perreira-Neves A."/>
            <person name="Rosa I.A."/>
            <person name="Tasca T."/>
            <person name="Bogo M.R."/>
            <person name="de Souza W."/>
        </authorList>
    </citation>
    <scope>NUCLEOTIDE SEQUENCE [LARGE SCALE GENOMIC DNA]</scope>
    <source>
        <strain evidence="3">K</strain>
    </source>
</reference>
<evidence type="ECO:0000313" key="4">
    <source>
        <dbReference type="Proteomes" id="UP000179807"/>
    </source>
</evidence>
<dbReference type="RefSeq" id="XP_068368728.1">
    <property type="nucleotide sequence ID" value="XM_068514322.1"/>
</dbReference>
<gene>
    <name evidence="3" type="ORF">TRFO_42469</name>
</gene>
<dbReference type="GO" id="GO:0007018">
    <property type="term" value="P:microtubule-based movement"/>
    <property type="evidence" value="ECO:0007669"/>
    <property type="project" value="InterPro"/>
</dbReference>
<dbReference type="VEuPathDB" id="TrichDB:TRFO_42469"/>
<feature type="region of interest" description="Disordered" evidence="2">
    <location>
        <begin position="200"/>
        <end position="331"/>
    </location>
</feature>
<feature type="coiled-coil region" evidence="1">
    <location>
        <begin position="417"/>
        <end position="564"/>
    </location>
</feature>
<dbReference type="EMBL" id="MLAK01000214">
    <property type="protein sequence ID" value="OHT15592.1"/>
    <property type="molecule type" value="Genomic_DNA"/>
</dbReference>
<proteinExistence type="predicted"/>
<dbReference type="GO" id="GO:0051959">
    <property type="term" value="F:dynein light intermediate chain binding"/>
    <property type="evidence" value="ECO:0007669"/>
    <property type="project" value="InterPro"/>
</dbReference>
<dbReference type="Proteomes" id="UP000179807">
    <property type="component" value="Unassembled WGS sequence"/>
</dbReference>
<organism evidence="3 4">
    <name type="scientific">Tritrichomonas foetus</name>
    <dbReference type="NCBI Taxonomy" id="1144522"/>
    <lineage>
        <taxon>Eukaryota</taxon>
        <taxon>Metamonada</taxon>
        <taxon>Parabasalia</taxon>
        <taxon>Tritrichomonadida</taxon>
        <taxon>Tritrichomonadidae</taxon>
        <taxon>Tritrichomonas</taxon>
    </lineage>
</organism>
<dbReference type="GO" id="GO:0045505">
    <property type="term" value="F:dynein intermediate chain binding"/>
    <property type="evidence" value="ECO:0007669"/>
    <property type="project" value="InterPro"/>
</dbReference>
<keyword evidence="4" id="KW-1185">Reference proteome</keyword>
<dbReference type="InterPro" id="IPR026983">
    <property type="entry name" value="DHC"/>
</dbReference>
<comment type="caution">
    <text evidence="3">The sequence shown here is derived from an EMBL/GenBank/DDBJ whole genome shotgun (WGS) entry which is preliminary data.</text>
</comment>
<dbReference type="GeneID" id="94849026"/>